<feature type="compositionally biased region" description="Basic and acidic residues" evidence="3">
    <location>
        <begin position="23"/>
        <end position="32"/>
    </location>
</feature>
<evidence type="ECO:0000256" key="2">
    <source>
        <dbReference type="SAM" id="Coils"/>
    </source>
</evidence>
<dbReference type="Proteomes" id="UP001413721">
    <property type="component" value="Unassembled WGS sequence"/>
</dbReference>
<keyword evidence="1" id="KW-0843">Virulence</keyword>
<evidence type="ECO:0000313" key="8">
    <source>
        <dbReference type="Proteomes" id="UP001413721"/>
    </source>
</evidence>
<dbReference type="Pfam" id="PF18413">
    <property type="entry name" value="Neuraminidase"/>
    <property type="match status" value="1"/>
</dbReference>
<dbReference type="InterPro" id="IPR018003">
    <property type="entry name" value="Insecticidal_toxin/plasmid_vir"/>
</dbReference>
<evidence type="ECO:0000259" key="6">
    <source>
        <dbReference type="Pfam" id="PF20220"/>
    </source>
</evidence>
<reference evidence="7 8" key="1">
    <citation type="submission" date="2024-03" db="EMBL/GenBank/DDBJ databases">
        <title>High-quality draft genome sequencing of Tistrella sp. BH-R2-4.</title>
        <authorList>
            <person name="Dong C."/>
        </authorList>
    </citation>
    <scope>NUCLEOTIDE SEQUENCE [LARGE SCALE GENOMIC DNA]</scope>
    <source>
        <strain evidence="7 8">BH-R2-4</strain>
    </source>
</reference>
<evidence type="ECO:0000259" key="4">
    <source>
        <dbReference type="Pfam" id="PF18276"/>
    </source>
</evidence>
<gene>
    <name evidence="7" type="ORF">WG926_24980</name>
</gene>
<dbReference type="Pfam" id="PF18276">
    <property type="entry name" value="TcA_TcB_BD"/>
    <property type="match status" value="1"/>
</dbReference>
<evidence type="ECO:0000256" key="1">
    <source>
        <dbReference type="ARBA" id="ARBA00023026"/>
    </source>
</evidence>
<dbReference type="RefSeq" id="WP_345938568.1">
    <property type="nucleotide sequence ID" value="NZ_JBBKTW010000012.1"/>
</dbReference>
<sequence length="2531" mass="277070">MDSLIGTPERHLARLTAETASSPRRDQSRPARVAEKRALRQNGLKASQAIPFAEMARDPLYQRIAAATCPKALKADLAAFGLETAAEVAACRSLPGLNRLLSRRAGKGETPGEATQDFFGRARREAIRGYRLMRHMLAVKDPMNQGLRHTSASLSVEMEQAVRSAGGQVYAKPSSLQSNQSPAAYLRYLYRIATGLDEEIGITPPEQGGRRLEIRRPDLARLVLSETNLKQEIPTIVLVNEVLTAGLGAIDIRTAFYPIALPFDKPASATRAALAQIGGTTLNDIGAQTSRSVFPLRADVCLASDQAGLLGLTGAVDEASGVGSEIALLTEDTGIPPESHPTTLGGLYGVTNELETSTVVKVMARLDLDFDRLIQLLGLYVAHQENGRPVAPKDYATSFLDNKFPFQLITRSGHTYVYLNSIDVAPPELRGFNYLARLHHATGLDFHHLNWLLACPGVSEAGNPGAAWDRVARRHLTTTGLRVLAGYRLCRDAFDLGPEAYAALFGEICPFWRSDMVVAGAEGGMAGLEQTEISFLRTLFGDDASWLHQVITEAATPIDDTRLADVVCRGLGLSVVERDGLVDALNAGFSLKTAVDARGLGALYRLTTVFRMIGWPLLSGLRLVSLVSRQSTVDDQLRRDLTARNETAAETARLCTALDQIIELARWMAEVELSPDMLLALLTPTGTASLRADEADRLWLSDLAAAIASALVNADSFRGFEAWDSRDASSIIILGEAWDAHMRAAGGLYRASGVFHPEMDRAAMVMICRDFLHEAHAVDLDIDSNTARLDRLVSALDKARDTQALTLQRSLGTIGTTLTALGAGALIIWAQTNALDALHTLLAGADDAEALLQLRELRRHASVVDAVALGDVALQMIAWRPDWLAPAAADMRQDPRRPRALGLEQLVALHRFATLQVGAATDEAWLGYLTVARDGRPGTEATDDEVTIWRTACKDMLAILLGCPAADVLTYLVDLAGPEGVADDLATIDAVARHARLADDLRIGADELLALKGVSAPPASGDRTGGDWTAAAAAAAAGLARFKGGSQISAFRHALAEVERDALVAAYMRTTIAADADLAAQVTDRDTLYSHLLLDVQVTSAVPTSRLVEATSSLQLYISRALNGLEPGVGFVDRPALAAEWRLNRYYRQWEANQKLQLYPQNYIEPELRYITSPEFDDLLQSVSGGDISEDSVEAAVNTYMTGLAGCCDLSLCSLYVEQGHETASSNTIYHFLAKAHWEPGRFFYRKLEADYETIASLADPSRYLKALDWTFWQEVFIPKAHDLLSDVTLCFFLNRYYFFWLEIEERKSQSVDGEVISWRIHPRYMRCDANALTGVMQTPGLFINGDTAGSDDLLMIDGSFNWSGRKPALDGTYQPLAVANVFSYGDVETEAEAVGGQDGAIIVSFGVNLEDASQVVRKTSLQMRLTEKWADAIFILSDVIDTTFQDAAPAGYKSIYPRLFVEDGVIADTYIKTGSFPLIDLLTETYICSRPAGQPVDLSVTNDYGDPKNAVINTTFVPSPIGGGTLGVVKVSANLGHRTYSRRVYNSTAQDSAFAALREAQPTEIRMKMTITLIYGSRRPARRLDSAWFTSTTALYKDDFADMPFKDMTTLKTVHIRDETIEGGVALPRDWVLWEGEDAFLVVDIEVERLVSNMIFSVIVKGEPVDFSKGPNNDPRNFSVGAATFQLYPAKGKLNTGWALGGAHDSHNFIHIMDRENAANADTFLLLNSSPALSSLAETMPRPGGCASLFASGNQSLSEDPGTFIKDFESTLRVVYPDDTTSLDTVRTPSPLFDFDAAYGGYGWEIFYHIPSAVAAGYANSGHYDKAIGWLEKIFDPGADQPWRVAPLIGASMPEGALAFDTGDIIVDPDRIATDYPFYYQQAAIRHYLEVMLAEGDAAYEQQSQETLQQAKAIYVAAKQLFGERLPEILDALTNQPWPNPSLDDVSVDGHTGFLPPYNQELRALYDTIEARLANLRQWLDIDGNPLNVPLLSAPIDPRALQTAAKASLTLGRGDEPEEAEQDSLVDFTTLVRSAKLYIGNLQTTSTRLLATLEKLDGARIGRFEKSIEAEKIRRSAAVQDLTRDAAKKDVQIKQANLSGATSALAFHLGSVLVSLGALNSFAAVDAGRKSIEFVYGKAKLRYDMIRAVAFSFIPNIYGLASGGQRSEQGAIANILGMLTSEILYDSKKSAIDKYKESSLKIVDQLKNTIDLTAKVSSASLELQKANISLNEQEKKRENLDFDLQDLENIKLEKAKNFATLDFYQWLADDLQSLFEEEWATTQDFCKLLVRLYEYDTGETNGASFIKTTSPGGDYQRLNAPYRLALDVERLEAAYFRALMDQQGQSATMSFAMSELPAPGGGSSALTTLIEQGETYFDLTDEMFDTLYPGQYDRRIQSVRVSFPGLGRAGLSPHARLTQIANTRYATRERDPKRGGKIRKDRYALQSIVISAPSIDTATLDHPDGSLKRFQHTGVSSRWHLVLPAVHELTRHRHGAGRSKAWHEAATRHVQALKPHLDDVVFEVTFSGRW</sequence>
<dbReference type="Pfam" id="PF20220">
    <property type="entry name" value="ABC_toxin_N"/>
    <property type="match status" value="1"/>
</dbReference>
<dbReference type="InterPro" id="IPR040840">
    <property type="entry name" value="TcA_TcB_BD"/>
</dbReference>
<name>A0ABU9YS07_9PROT</name>
<evidence type="ECO:0000313" key="7">
    <source>
        <dbReference type="EMBL" id="MEN2991591.1"/>
    </source>
</evidence>
<protein>
    <submittedName>
        <fullName evidence="7">Neuraminidase-like domain-containing protein</fullName>
    </submittedName>
</protein>
<feature type="region of interest" description="Disordered" evidence="3">
    <location>
        <begin position="1"/>
        <end position="32"/>
    </location>
</feature>
<dbReference type="InterPro" id="IPR046839">
    <property type="entry name" value="ABC_toxin_N"/>
</dbReference>
<organism evidence="7 8">
    <name type="scientific">Tistrella arctica</name>
    <dbReference type="NCBI Taxonomy" id="3133430"/>
    <lineage>
        <taxon>Bacteria</taxon>
        <taxon>Pseudomonadati</taxon>
        <taxon>Pseudomonadota</taxon>
        <taxon>Alphaproteobacteria</taxon>
        <taxon>Geminicoccales</taxon>
        <taxon>Geminicoccaceae</taxon>
        <taxon>Tistrella</taxon>
    </lineage>
</organism>
<dbReference type="EMBL" id="JBBKTW010000012">
    <property type="protein sequence ID" value="MEN2991591.1"/>
    <property type="molecule type" value="Genomic_DNA"/>
</dbReference>
<keyword evidence="8" id="KW-1185">Reference proteome</keyword>
<evidence type="ECO:0000256" key="3">
    <source>
        <dbReference type="SAM" id="MobiDB-lite"/>
    </source>
</evidence>
<proteinExistence type="predicted"/>
<feature type="coiled-coil region" evidence="2">
    <location>
        <begin position="2217"/>
        <end position="2251"/>
    </location>
</feature>
<accession>A0ABU9YS07</accession>
<dbReference type="Pfam" id="PF03538">
    <property type="entry name" value="VRP1"/>
    <property type="match status" value="1"/>
</dbReference>
<comment type="caution">
    <text evidence="7">The sequence shown here is derived from an EMBL/GenBank/DDBJ whole genome shotgun (WGS) entry which is preliminary data.</text>
</comment>
<evidence type="ECO:0000259" key="5">
    <source>
        <dbReference type="Pfam" id="PF18413"/>
    </source>
</evidence>
<keyword evidence="2" id="KW-0175">Coiled coil</keyword>
<feature type="domain" description="Tc toxin complex TcA C-terminal TcB-binding" evidence="4">
    <location>
        <begin position="2229"/>
        <end position="2488"/>
    </location>
</feature>
<feature type="domain" description="Neuraminidase-like" evidence="5">
    <location>
        <begin position="1210"/>
        <end position="1313"/>
    </location>
</feature>
<dbReference type="InterPro" id="IPR041079">
    <property type="entry name" value="Neuraminidase-like"/>
</dbReference>
<feature type="domain" description="ABC toxin N-terminal" evidence="6">
    <location>
        <begin position="1055"/>
        <end position="1179"/>
    </location>
</feature>